<comment type="caution">
    <text evidence="1">The sequence shown here is derived from an EMBL/GenBank/DDBJ whole genome shotgun (WGS) entry which is preliminary data.</text>
</comment>
<accession>I0R9D2</accession>
<organism evidence="1 2">
    <name type="scientific">Lachnoanaerobaculum saburreum F0468</name>
    <dbReference type="NCBI Taxonomy" id="1095750"/>
    <lineage>
        <taxon>Bacteria</taxon>
        <taxon>Bacillati</taxon>
        <taxon>Bacillota</taxon>
        <taxon>Clostridia</taxon>
        <taxon>Lachnospirales</taxon>
        <taxon>Lachnospiraceae</taxon>
        <taxon>Lachnoanaerobaculum</taxon>
    </lineage>
</organism>
<evidence type="ECO:0000313" key="1">
    <source>
        <dbReference type="EMBL" id="EIC96290.1"/>
    </source>
</evidence>
<dbReference type="Proteomes" id="UP000005039">
    <property type="component" value="Unassembled WGS sequence"/>
</dbReference>
<dbReference type="AlphaFoldDB" id="I0R9D2"/>
<dbReference type="EMBL" id="AJGH01000048">
    <property type="protein sequence ID" value="EIC96290.1"/>
    <property type="molecule type" value="Genomic_DNA"/>
</dbReference>
<sequence length="38" mass="4533">MFALENQTTPEKLMPLRVIGYDGAEYKKQVLKENRHKR</sequence>
<proteinExistence type="predicted"/>
<keyword evidence="2" id="KW-1185">Reference proteome</keyword>
<evidence type="ECO:0000313" key="2">
    <source>
        <dbReference type="Proteomes" id="UP000005039"/>
    </source>
</evidence>
<name>I0R9D2_9FIRM</name>
<gene>
    <name evidence="1" type="ORF">HMPREF9970_0002</name>
</gene>
<protein>
    <submittedName>
        <fullName evidence="1">Uncharacterized protein</fullName>
    </submittedName>
</protein>
<reference evidence="1 2" key="1">
    <citation type="submission" date="2012-03" db="EMBL/GenBank/DDBJ databases">
        <authorList>
            <person name="Durkin A.S."/>
            <person name="McCorrison J."/>
            <person name="Torralba M."/>
            <person name="Gillis M."/>
            <person name="Methe B."/>
            <person name="Sutton G."/>
            <person name="Nelson K.E."/>
        </authorList>
    </citation>
    <scope>NUCLEOTIDE SEQUENCE [LARGE SCALE GENOMIC DNA]</scope>
    <source>
        <strain evidence="1 2">F0468</strain>
    </source>
</reference>
<dbReference type="PATRIC" id="fig|1095750.3.peg.950"/>